<dbReference type="RefSeq" id="WP_068769653.1">
    <property type="nucleotide sequence ID" value="NZ_CP109796.1"/>
</dbReference>
<dbReference type="Proteomes" id="UP000078486">
    <property type="component" value="Unassembled WGS sequence"/>
</dbReference>
<evidence type="ECO:0000313" key="3">
    <source>
        <dbReference type="Proteomes" id="UP000078486"/>
    </source>
</evidence>
<dbReference type="EMBL" id="LRRQ01000058">
    <property type="protein sequence ID" value="OAM90422.1"/>
    <property type="molecule type" value="Genomic_DNA"/>
</dbReference>
<organism evidence="2 3">
    <name type="scientific">Termitidicoccus mucosus</name>
    <dbReference type="NCBI Taxonomy" id="1184151"/>
    <lineage>
        <taxon>Bacteria</taxon>
        <taxon>Pseudomonadati</taxon>
        <taxon>Verrucomicrobiota</taxon>
        <taxon>Opitutia</taxon>
        <taxon>Opitutales</taxon>
        <taxon>Opitutaceae</taxon>
        <taxon>Termitidicoccus</taxon>
    </lineage>
</organism>
<feature type="transmembrane region" description="Helical" evidence="1">
    <location>
        <begin position="50"/>
        <end position="73"/>
    </location>
</feature>
<comment type="caution">
    <text evidence="2">The sequence shown here is derived from an EMBL/GenBank/DDBJ whole genome shotgun (WGS) entry which is preliminary data.</text>
</comment>
<gene>
    <name evidence="2" type="ORF">AW736_08060</name>
</gene>
<keyword evidence="1" id="KW-1133">Transmembrane helix</keyword>
<sequence>MADLRYTETNAADDSAGRVFGLDGNLYLPVLLVVLGALALFAIFTLVLKIGFILAGFIVAVPLVGVLGWILLLKQGKPAGYDRDLLEQLLSGGNFTRIAGEQRRVVE</sequence>
<accession>A0A178IKL7</accession>
<name>A0A178IKL7_9BACT</name>
<feature type="transmembrane region" description="Helical" evidence="1">
    <location>
        <begin position="26"/>
        <end position="44"/>
    </location>
</feature>
<keyword evidence="3" id="KW-1185">Reference proteome</keyword>
<keyword evidence="1" id="KW-0472">Membrane</keyword>
<proteinExistence type="predicted"/>
<dbReference type="OrthoDB" id="196641at2"/>
<evidence type="ECO:0000313" key="2">
    <source>
        <dbReference type="EMBL" id="OAM90422.1"/>
    </source>
</evidence>
<protein>
    <submittedName>
        <fullName evidence="2">Uncharacterized protein</fullName>
    </submittedName>
</protein>
<reference evidence="2 3" key="1">
    <citation type="submission" date="2016-01" db="EMBL/GenBank/DDBJ databases">
        <title>High potential of lignocellulose degradation of a new Verrucomicrobia species.</title>
        <authorList>
            <person name="Wang Y."/>
            <person name="Shi Y."/>
            <person name="Qiu Z."/>
            <person name="Liu S."/>
            <person name="Yang H."/>
        </authorList>
    </citation>
    <scope>NUCLEOTIDE SEQUENCE [LARGE SCALE GENOMIC DNA]</scope>
    <source>
        <strain evidence="2 3">TSB47</strain>
    </source>
</reference>
<dbReference type="STRING" id="1184151.AW736_08060"/>
<evidence type="ECO:0000256" key="1">
    <source>
        <dbReference type="SAM" id="Phobius"/>
    </source>
</evidence>
<dbReference type="AlphaFoldDB" id="A0A178IKL7"/>
<keyword evidence="1" id="KW-0812">Transmembrane</keyword>